<feature type="domain" description="Enoyl reductase (ER)" evidence="3">
    <location>
        <begin position="28"/>
        <end position="342"/>
    </location>
</feature>
<dbReference type="Gene3D" id="3.40.50.720">
    <property type="entry name" value="NAD(P)-binding Rossmann-like Domain"/>
    <property type="match status" value="1"/>
</dbReference>
<evidence type="ECO:0000256" key="1">
    <source>
        <dbReference type="ARBA" id="ARBA00022857"/>
    </source>
</evidence>
<dbReference type="PANTHER" id="PTHR48106:SF8">
    <property type="entry name" value="OS02G0805600 PROTEIN"/>
    <property type="match status" value="1"/>
</dbReference>
<dbReference type="SMART" id="SM00829">
    <property type="entry name" value="PKS_ER"/>
    <property type="match status" value="1"/>
</dbReference>
<keyword evidence="1" id="KW-0521">NADP</keyword>
<evidence type="ECO:0000313" key="4">
    <source>
        <dbReference type="EMBL" id="CUX28796.1"/>
    </source>
</evidence>
<evidence type="ECO:0000256" key="2">
    <source>
        <dbReference type="ARBA" id="ARBA00023002"/>
    </source>
</evidence>
<dbReference type="InterPro" id="IPR013154">
    <property type="entry name" value="ADH-like_N"/>
</dbReference>
<name>A0A1S7PZB5_9HYPH</name>
<dbReference type="Proteomes" id="UP000191988">
    <property type="component" value="Unassembled WGS sequence"/>
</dbReference>
<keyword evidence="5" id="KW-1185">Reference proteome</keyword>
<dbReference type="STRING" id="1183432.AGR3A_Cc370028"/>
<gene>
    <name evidence="4" type="ORF">AGR3A_Cc370028</name>
</gene>
<keyword evidence="2 4" id="KW-0560">Oxidoreductase</keyword>
<organism evidence="4 5">
    <name type="scientific">Agrobacterium tomkonis CFBP 6623</name>
    <dbReference type="NCBI Taxonomy" id="1183432"/>
    <lineage>
        <taxon>Bacteria</taxon>
        <taxon>Pseudomonadati</taxon>
        <taxon>Pseudomonadota</taxon>
        <taxon>Alphaproteobacteria</taxon>
        <taxon>Hyphomicrobiales</taxon>
        <taxon>Rhizobiaceae</taxon>
        <taxon>Rhizobium/Agrobacterium group</taxon>
        <taxon>Agrobacterium</taxon>
        <taxon>Agrobacterium tumefaciens complex</taxon>
    </lineage>
</organism>
<evidence type="ECO:0000259" key="3">
    <source>
        <dbReference type="SMART" id="SM00829"/>
    </source>
</evidence>
<dbReference type="GO" id="GO:0003960">
    <property type="term" value="F:quinone reductase (NADPH) activity"/>
    <property type="evidence" value="ECO:0007669"/>
    <property type="project" value="UniProtKB-EC"/>
</dbReference>
<dbReference type="EMBL" id="FBWK01000031">
    <property type="protein sequence ID" value="CUX28796.1"/>
    <property type="molecule type" value="Genomic_DNA"/>
</dbReference>
<dbReference type="InterPro" id="IPR014189">
    <property type="entry name" value="Quinone_OxRdtase_PIG3"/>
</dbReference>
<dbReference type="InterPro" id="IPR013149">
    <property type="entry name" value="ADH-like_C"/>
</dbReference>
<accession>A0A1S7PZB5</accession>
<dbReference type="GO" id="GO:0070402">
    <property type="term" value="F:NADPH binding"/>
    <property type="evidence" value="ECO:0007669"/>
    <property type="project" value="TreeGrafter"/>
</dbReference>
<dbReference type="SUPFAM" id="SSF50129">
    <property type="entry name" value="GroES-like"/>
    <property type="match status" value="1"/>
</dbReference>
<proteinExistence type="predicted"/>
<dbReference type="InterPro" id="IPR036291">
    <property type="entry name" value="NAD(P)-bd_dom_sf"/>
</dbReference>
<dbReference type="InterPro" id="IPR020843">
    <property type="entry name" value="ER"/>
</dbReference>
<protein>
    <submittedName>
        <fullName evidence="4">Putative NADPH quinone oxidoreductase</fullName>
        <ecNumber evidence="4">1.6.5.5</ecNumber>
    </submittedName>
</protein>
<dbReference type="Pfam" id="PF00107">
    <property type="entry name" value="ADH_zinc_N"/>
    <property type="match status" value="1"/>
</dbReference>
<dbReference type="EC" id="1.6.5.5" evidence="4"/>
<dbReference type="AlphaFoldDB" id="A0A1S7PZB5"/>
<dbReference type="InterPro" id="IPR011032">
    <property type="entry name" value="GroES-like_sf"/>
</dbReference>
<sequence>MLRELPSPMSDPTTLPETMRFIDLPSHGGPEVMRLSQMALPKPAKGEILVKVEAMGVNRPDVAQRQGIYPPPKDASPILGLEIAGEVVALGEGVTEFKPGDKICALANGGGYAEYCTVPASQSLPFPKGYDAVKAAALPETFFTVWANLFQMAGLTEGESVLIHGGTSGIGTTAIQLAKAFGAEVYATAGSAEKCDACVKLGAKRAINYREEDFAAVIKAETGGKGVDVVLDMIGAAYFEKNIAALARDGCLSIIAFLGGTTADKVDLRPIMVKRLTVTGSTMRPRTAEEKRAIRDDLIELVWPLIETGKVAPVINRVFALDEVVEAHRLMESSNHIGKIVMRVS</sequence>
<dbReference type="SUPFAM" id="SSF51735">
    <property type="entry name" value="NAD(P)-binding Rossmann-fold domains"/>
    <property type="match status" value="1"/>
</dbReference>
<dbReference type="Gene3D" id="3.90.180.10">
    <property type="entry name" value="Medium-chain alcohol dehydrogenases, catalytic domain"/>
    <property type="match status" value="1"/>
</dbReference>
<dbReference type="NCBIfam" id="TIGR02824">
    <property type="entry name" value="quinone_pig3"/>
    <property type="match status" value="1"/>
</dbReference>
<dbReference type="PANTHER" id="PTHR48106">
    <property type="entry name" value="QUINONE OXIDOREDUCTASE PIG3-RELATED"/>
    <property type="match status" value="1"/>
</dbReference>
<evidence type="ECO:0000313" key="5">
    <source>
        <dbReference type="Proteomes" id="UP000191988"/>
    </source>
</evidence>
<reference evidence="5" key="1">
    <citation type="submission" date="2016-01" db="EMBL/GenBank/DDBJ databases">
        <authorList>
            <person name="Regsiter A."/>
            <person name="william w."/>
        </authorList>
    </citation>
    <scope>NUCLEOTIDE SEQUENCE [LARGE SCALE GENOMIC DNA]</scope>
    <source>
        <strain evidence="5">CFBP 6623</strain>
    </source>
</reference>
<dbReference type="Pfam" id="PF08240">
    <property type="entry name" value="ADH_N"/>
    <property type="match status" value="1"/>
</dbReference>
<dbReference type="CDD" id="cd05276">
    <property type="entry name" value="p53_inducible_oxidoreductase"/>
    <property type="match status" value="1"/>
</dbReference>